<comment type="caution">
    <text evidence="2">The sequence shown here is derived from an EMBL/GenBank/DDBJ whole genome shotgun (WGS) entry which is preliminary data.</text>
</comment>
<dbReference type="GeneID" id="85457364"/>
<evidence type="ECO:0000313" key="3">
    <source>
        <dbReference type="Proteomes" id="UP001224890"/>
    </source>
</evidence>
<accession>A0AAJ0EP44</accession>
<sequence length="124" mass="13706">MSRALPICAHVVVCLVPPLLLTDATTSYNGMPEGSLRFKGYSQYLDINIRSTLPDLLTKADGRFFAVSRVCWSAILATSGRFVEVLRHLICPGYVSKFQNSLALKSIRRQTISKVLATITFGLQ</sequence>
<dbReference type="RefSeq" id="XP_060425274.1">
    <property type="nucleotide sequence ID" value="XM_060572838.1"/>
</dbReference>
<keyword evidence="3" id="KW-1185">Reference proteome</keyword>
<protein>
    <recommendedName>
        <fullName evidence="4">Secreted protein</fullName>
    </recommendedName>
</protein>
<evidence type="ECO:0008006" key="4">
    <source>
        <dbReference type="Google" id="ProtNLM"/>
    </source>
</evidence>
<organism evidence="2 3">
    <name type="scientific">Colletotrichum godetiae</name>
    <dbReference type="NCBI Taxonomy" id="1209918"/>
    <lineage>
        <taxon>Eukaryota</taxon>
        <taxon>Fungi</taxon>
        <taxon>Dikarya</taxon>
        <taxon>Ascomycota</taxon>
        <taxon>Pezizomycotina</taxon>
        <taxon>Sordariomycetes</taxon>
        <taxon>Hypocreomycetidae</taxon>
        <taxon>Glomerellales</taxon>
        <taxon>Glomerellaceae</taxon>
        <taxon>Colletotrichum</taxon>
        <taxon>Colletotrichum acutatum species complex</taxon>
    </lineage>
</organism>
<name>A0AAJ0EP44_9PEZI</name>
<proteinExistence type="predicted"/>
<feature type="chain" id="PRO_5042576027" description="Secreted protein" evidence="1">
    <location>
        <begin position="25"/>
        <end position="124"/>
    </location>
</feature>
<gene>
    <name evidence="2" type="ORF">BDP55DRAFT_635921</name>
</gene>
<evidence type="ECO:0000256" key="1">
    <source>
        <dbReference type="SAM" id="SignalP"/>
    </source>
</evidence>
<feature type="signal peptide" evidence="1">
    <location>
        <begin position="1"/>
        <end position="24"/>
    </location>
</feature>
<reference evidence="2" key="1">
    <citation type="submission" date="2021-06" db="EMBL/GenBank/DDBJ databases">
        <title>Comparative genomics, transcriptomics and evolutionary studies reveal genomic signatures of adaptation to plant cell wall in hemibiotrophic fungi.</title>
        <authorList>
            <consortium name="DOE Joint Genome Institute"/>
            <person name="Baroncelli R."/>
            <person name="Diaz J.F."/>
            <person name="Benocci T."/>
            <person name="Peng M."/>
            <person name="Battaglia E."/>
            <person name="Haridas S."/>
            <person name="Andreopoulos W."/>
            <person name="Labutti K."/>
            <person name="Pangilinan J."/>
            <person name="Floch G.L."/>
            <person name="Makela M.R."/>
            <person name="Henrissat B."/>
            <person name="Grigoriev I.V."/>
            <person name="Crouch J.A."/>
            <person name="De Vries R.P."/>
            <person name="Sukno S.A."/>
            <person name="Thon M.R."/>
        </authorList>
    </citation>
    <scope>NUCLEOTIDE SEQUENCE</scope>
    <source>
        <strain evidence="2">CBS 193.32</strain>
    </source>
</reference>
<dbReference type="EMBL" id="JAHMHR010000048">
    <property type="protein sequence ID" value="KAK1671271.1"/>
    <property type="molecule type" value="Genomic_DNA"/>
</dbReference>
<dbReference type="AlphaFoldDB" id="A0AAJ0EP44"/>
<keyword evidence="1" id="KW-0732">Signal</keyword>
<evidence type="ECO:0000313" key="2">
    <source>
        <dbReference type="EMBL" id="KAK1671271.1"/>
    </source>
</evidence>
<dbReference type="Proteomes" id="UP001224890">
    <property type="component" value="Unassembled WGS sequence"/>
</dbReference>